<evidence type="ECO:0000256" key="8">
    <source>
        <dbReference type="SAM" id="MobiDB-lite"/>
    </source>
</evidence>
<evidence type="ECO:0000256" key="1">
    <source>
        <dbReference type="ARBA" id="ARBA00004141"/>
    </source>
</evidence>
<evidence type="ECO:0000313" key="10">
    <source>
        <dbReference type="EMBL" id="KAK9420355.1"/>
    </source>
</evidence>
<sequence>MPAHYSAGLQPNARDSLELASLASSSQRGPDTYSDTDSRPSISSSRKLSLEQDDPLDDNNPAARPGQGYGHGRTYSNVSNFDYAANLFPLSSSAGNGYAPLGAPTSTAHQAGGLGGTSLEKHKTLTYMNGLSLIVSLIIGSGIFSSPSQVNANVGSPGAALIVWVIAGVLAWTGAASYAELGGAIPLNGGPQAYLSKILGELSGFLFTWVAVLVLKPGSAAIIAIIMGEYLVRAAIGAEAETISPWVNKGVALVGLFLVTFINALSTRLGTRLNDMFMFLKFIALIGVTIVGIVVALTGFSTTGSANQDWKTHSWFEGTSTDGSKWAVAIYAGLWAYDGWDNTNYVVGEFRNPGRDLPRVIHTAMPMVITSYLLANVAYFFVLPMAVINSTNTVAVMFGGKVFGPIGALILSMIVSASCFGSLNSSTFTSSRLVYAAGKEGYFPAVFGRIGLASTAPGLSSTRTRNWFSKRMHNMLGDEETGLFFTPVNAIVLNAVLTVAYVLVGEFGELITFYGVAGYTFYFLTVLGLIILRVREPNLERPYKTWITTPVIFCCRNDNERLCIECISTALHIGYNGVMGTLHLIVLLWVHHVSVLSIPKQFLHQPPAYSATKRMGSADSNVPGAFDVKSVAIIGAGPCGLSAAKYLLAQPSASSTSGSHFEKVTIYEQQPQVGGVWLYSLSSVSGTPIPQTSASCPPDLPLSPGLNHGDSGDGKPIFPSPMYETLNTNIPHTLMRFSDHPFTDAKGRTIEQGADLRIFPEREVVQRYLEEYAAELRRLIRFSTSVLDVRLRKFTEPDTGREKDQWDVTSRDLLTGHEKTETYDAVVVASGHYNTTYVPNITGITDFDQAHPGLISHAKTYRTPDAFRGKKVLLVGNSASGLDIAAQITKVCQRPLLLSVRTNTPEDVKEHVGFEEVAEIEQFLAETRGVRLKSGREITGLDAVLFCTGYLFTFPFFKDGELDGEPLVTDGRKVHGLYKHVLHIHHPTLAFPGLPIKVIPFPFSESQAAVCARVWANELALPSTSSMEEWERHEAEEKSPGKYHVFPPLGDGNYINEVHEWIAKGSTRGKEPPWWNEKMFWERNIYAQAKMTFEKDGKKARTLEELGFVYEPLKKEEKAEEVSSKEPGLDVAG</sequence>
<dbReference type="InterPro" id="IPR002293">
    <property type="entry name" value="AA/rel_permease1"/>
</dbReference>
<evidence type="ECO:0000256" key="5">
    <source>
        <dbReference type="ARBA" id="ARBA00022989"/>
    </source>
</evidence>
<comment type="subcellular location">
    <subcellularLocation>
        <location evidence="1">Membrane</location>
        <topology evidence="1">Multi-pass membrane protein</topology>
    </subcellularLocation>
</comment>
<feature type="transmembrane region" description="Helical" evidence="9">
    <location>
        <begin position="158"/>
        <end position="181"/>
    </location>
</feature>
<feature type="transmembrane region" description="Helical" evidence="9">
    <location>
        <begin position="127"/>
        <end position="146"/>
    </location>
</feature>
<dbReference type="PANTHER" id="PTHR11785">
    <property type="entry name" value="AMINO ACID TRANSPORTER"/>
    <property type="match status" value="1"/>
</dbReference>
<dbReference type="EMBL" id="JARVKF010000246">
    <property type="protein sequence ID" value="KAK9420355.1"/>
    <property type="molecule type" value="Genomic_DNA"/>
</dbReference>
<accession>A0ABR2V087</accession>
<evidence type="ECO:0000313" key="11">
    <source>
        <dbReference type="Proteomes" id="UP001408356"/>
    </source>
</evidence>
<dbReference type="SUPFAM" id="SSF51905">
    <property type="entry name" value="FAD/NAD(P)-binding domain"/>
    <property type="match status" value="2"/>
</dbReference>
<feature type="transmembrane region" description="Helical" evidence="9">
    <location>
        <begin position="202"/>
        <end position="226"/>
    </location>
</feature>
<evidence type="ECO:0000256" key="9">
    <source>
        <dbReference type="SAM" id="Phobius"/>
    </source>
</evidence>
<dbReference type="PANTHER" id="PTHR11785:SF512">
    <property type="entry name" value="SOBREMESA, ISOFORM B"/>
    <property type="match status" value="1"/>
</dbReference>
<feature type="transmembrane region" description="Helical" evidence="9">
    <location>
        <begin position="402"/>
        <end position="423"/>
    </location>
</feature>
<keyword evidence="6" id="KW-0560">Oxidoreductase</keyword>
<feature type="transmembrane region" description="Helical" evidence="9">
    <location>
        <begin position="443"/>
        <end position="462"/>
    </location>
</feature>
<comment type="caution">
    <text evidence="10">The sequence shown here is derived from an EMBL/GenBank/DDBJ whole genome shotgun (WGS) entry which is preliminary data.</text>
</comment>
<proteinExistence type="predicted"/>
<protein>
    <submittedName>
        <fullName evidence="10">Amino acid transporter-like protein</fullName>
    </submittedName>
</protein>
<evidence type="ECO:0000256" key="6">
    <source>
        <dbReference type="ARBA" id="ARBA00023002"/>
    </source>
</evidence>
<evidence type="ECO:0000256" key="3">
    <source>
        <dbReference type="ARBA" id="ARBA00022692"/>
    </source>
</evidence>
<dbReference type="Pfam" id="PF00743">
    <property type="entry name" value="FMO-like"/>
    <property type="match status" value="2"/>
</dbReference>
<feature type="transmembrane region" description="Helical" evidence="9">
    <location>
        <begin position="510"/>
        <end position="532"/>
    </location>
</feature>
<dbReference type="InterPro" id="IPR020946">
    <property type="entry name" value="Flavin_mOase-like"/>
</dbReference>
<dbReference type="Proteomes" id="UP001408356">
    <property type="component" value="Unassembled WGS sequence"/>
</dbReference>
<evidence type="ECO:0000256" key="7">
    <source>
        <dbReference type="ARBA" id="ARBA00023136"/>
    </source>
</evidence>
<evidence type="ECO:0000256" key="2">
    <source>
        <dbReference type="ARBA" id="ARBA00022630"/>
    </source>
</evidence>
<feature type="region of interest" description="Disordered" evidence="8">
    <location>
        <begin position="1"/>
        <end position="71"/>
    </location>
</feature>
<feature type="transmembrane region" description="Helical" evidence="9">
    <location>
        <begin position="246"/>
        <end position="266"/>
    </location>
</feature>
<dbReference type="InterPro" id="IPR036188">
    <property type="entry name" value="FAD/NAD-bd_sf"/>
</dbReference>
<keyword evidence="3 9" id="KW-0812">Transmembrane</keyword>
<keyword evidence="7 9" id="KW-0472">Membrane</keyword>
<dbReference type="InterPro" id="IPR050598">
    <property type="entry name" value="AminoAcid_Transporter"/>
</dbReference>
<dbReference type="Gene3D" id="1.20.1740.10">
    <property type="entry name" value="Amino acid/polyamine transporter I"/>
    <property type="match status" value="1"/>
</dbReference>
<feature type="transmembrane region" description="Helical" evidence="9">
    <location>
        <begin position="483"/>
        <end position="504"/>
    </location>
</feature>
<dbReference type="Gene3D" id="3.50.50.60">
    <property type="entry name" value="FAD/NAD(P)-binding domain"/>
    <property type="match status" value="2"/>
</dbReference>
<keyword evidence="4" id="KW-0274">FAD</keyword>
<feature type="transmembrane region" description="Helical" evidence="9">
    <location>
        <begin position="360"/>
        <end position="382"/>
    </location>
</feature>
<feature type="transmembrane region" description="Helical" evidence="9">
    <location>
        <begin position="278"/>
        <end position="300"/>
    </location>
</feature>
<keyword evidence="2" id="KW-0285">Flavoprotein</keyword>
<gene>
    <name evidence="10" type="ORF">SUNI508_06624</name>
</gene>
<evidence type="ECO:0000256" key="4">
    <source>
        <dbReference type="ARBA" id="ARBA00022827"/>
    </source>
</evidence>
<dbReference type="Pfam" id="PF13520">
    <property type="entry name" value="AA_permease_2"/>
    <property type="match status" value="1"/>
</dbReference>
<keyword evidence="5 9" id="KW-1133">Transmembrane helix</keyword>
<reference evidence="10 11" key="1">
    <citation type="journal article" date="2024" name="J. Plant Pathol.">
        <title>Sequence and assembly of the genome of Seiridium unicorne, isolate CBS 538.82, causal agent of cypress canker disease.</title>
        <authorList>
            <person name="Scali E."/>
            <person name="Rocca G.D."/>
            <person name="Danti R."/>
            <person name="Garbelotto M."/>
            <person name="Barberini S."/>
            <person name="Baroncelli R."/>
            <person name="Emiliani G."/>
        </authorList>
    </citation>
    <scope>NUCLEOTIDE SEQUENCE [LARGE SCALE GENOMIC DNA]</scope>
    <source>
        <strain evidence="10 11">BM-138-508</strain>
    </source>
</reference>
<organism evidence="10 11">
    <name type="scientific">Seiridium unicorne</name>
    <dbReference type="NCBI Taxonomy" id="138068"/>
    <lineage>
        <taxon>Eukaryota</taxon>
        <taxon>Fungi</taxon>
        <taxon>Dikarya</taxon>
        <taxon>Ascomycota</taxon>
        <taxon>Pezizomycotina</taxon>
        <taxon>Sordariomycetes</taxon>
        <taxon>Xylariomycetidae</taxon>
        <taxon>Amphisphaeriales</taxon>
        <taxon>Sporocadaceae</taxon>
        <taxon>Seiridium</taxon>
    </lineage>
</organism>
<keyword evidence="11" id="KW-1185">Reference proteome</keyword>
<name>A0ABR2V087_9PEZI</name>